<protein>
    <submittedName>
        <fullName evidence="2">Uncharacterized protein</fullName>
    </submittedName>
</protein>
<feature type="chain" id="PRO_5042284899" evidence="1">
    <location>
        <begin position="21"/>
        <end position="121"/>
    </location>
</feature>
<name>A0AAF0CNW2_9BACT</name>
<gene>
    <name evidence="2" type="ORF">PXH66_21620</name>
</gene>
<accession>A0AAF0CNW2</accession>
<evidence type="ECO:0000313" key="3">
    <source>
        <dbReference type="Proteomes" id="UP001218638"/>
    </source>
</evidence>
<organism evidence="2 3">
    <name type="scientific">Synoicihabitans lomoniglobus</name>
    <dbReference type="NCBI Taxonomy" id="2909285"/>
    <lineage>
        <taxon>Bacteria</taxon>
        <taxon>Pseudomonadati</taxon>
        <taxon>Verrucomicrobiota</taxon>
        <taxon>Opitutia</taxon>
        <taxon>Opitutales</taxon>
        <taxon>Opitutaceae</taxon>
        <taxon>Synoicihabitans</taxon>
    </lineage>
</organism>
<dbReference type="EMBL" id="CP119075">
    <property type="protein sequence ID" value="WED64955.1"/>
    <property type="molecule type" value="Genomic_DNA"/>
</dbReference>
<sequence length="121" mass="13013">MISSLVIAAAWGSLPGAAMAKPLVQTIDTQSSSSRAPAELAQISTRDQARVSREVLQPASTPAALTRSKPSLFQVVERDAIISRSTRPLSGLRQLGKVTSPRLLKTARPNPTALRFKKKRP</sequence>
<evidence type="ECO:0000313" key="2">
    <source>
        <dbReference type="EMBL" id="WED64955.1"/>
    </source>
</evidence>
<keyword evidence="1" id="KW-0732">Signal</keyword>
<keyword evidence="3" id="KW-1185">Reference proteome</keyword>
<proteinExistence type="predicted"/>
<dbReference type="AlphaFoldDB" id="A0AAF0CNW2"/>
<feature type="signal peptide" evidence="1">
    <location>
        <begin position="1"/>
        <end position="20"/>
    </location>
</feature>
<reference evidence="2" key="1">
    <citation type="submission" date="2023-03" db="EMBL/GenBank/DDBJ databases">
        <title>Lomoglobus Profundus gen. nov., sp. nov., a novel member of the phylum Verrucomicrobia, isolated from deep-marine sediment of South China Sea.</title>
        <authorList>
            <person name="Ahmad T."/>
            <person name="Ishaq S.E."/>
            <person name="Wang F."/>
        </authorList>
    </citation>
    <scope>NUCLEOTIDE SEQUENCE</scope>
    <source>
        <strain evidence="2">LMO-M01</strain>
    </source>
</reference>
<dbReference type="KEGG" id="slom:PXH66_21620"/>
<dbReference type="RefSeq" id="WP_330928300.1">
    <property type="nucleotide sequence ID" value="NZ_CP119075.1"/>
</dbReference>
<dbReference type="Proteomes" id="UP001218638">
    <property type="component" value="Chromosome"/>
</dbReference>
<evidence type="ECO:0000256" key="1">
    <source>
        <dbReference type="SAM" id="SignalP"/>
    </source>
</evidence>